<dbReference type="InterPro" id="IPR027417">
    <property type="entry name" value="P-loop_NTPase"/>
</dbReference>
<evidence type="ECO:0000313" key="2">
    <source>
        <dbReference type="EMBL" id="AKB53333.1"/>
    </source>
</evidence>
<organism evidence="2 3">
    <name type="scientific">Methanosarcina barkeri MS</name>
    <dbReference type="NCBI Taxonomy" id="1434108"/>
    <lineage>
        <taxon>Archaea</taxon>
        <taxon>Methanobacteriati</taxon>
        <taxon>Methanobacteriota</taxon>
        <taxon>Stenosarchaea group</taxon>
        <taxon>Methanomicrobia</taxon>
        <taxon>Methanosarcinales</taxon>
        <taxon>Methanosarcinaceae</taxon>
        <taxon>Methanosarcina</taxon>
    </lineage>
</organism>
<dbReference type="InterPro" id="IPR052754">
    <property type="entry name" value="NTPase_KAP_P-loop"/>
</dbReference>
<dbReference type="KEGG" id="mby:MSBRM_0335"/>
<dbReference type="EMBL" id="CP009528">
    <property type="protein sequence ID" value="AKB53333.1"/>
    <property type="molecule type" value="Genomic_DNA"/>
</dbReference>
<dbReference type="Proteomes" id="UP000033033">
    <property type="component" value="Chromosome"/>
</dbReference>
<dbReference type="SUPFAM" id="SSF52540">
    <property type="entry name" value="P-loop containing nucleoside triphosphate hydrolases"/>
    <property type="match status" value="1"/>
</dbReference>
<evidence type="ECO:0000259" key="1">
    <source>
        <dbReference type="Pfam" id="PF07693"/>
    </source>
</evidence>
<dbReference type="PATRIC" id="fig|1434108.4.peg.388"/>
<proteinExistence type="predicted"/>
<gene>
    <name evidence="2" type="ORF">MSBRM_0335</name>
</gene>
<evidence type="ECO:0000313" key="3">
    <source>
        <dbReference type="Proteomes" id="UP000033033"/>
    </source>
</evidence>
<feature type="domain" description="KAP NTPase" evidence="1">
    <location>
        <begin position="26"/>
        <end position="303"/>
    </location>
</feature>
<dbReference type="InterPro" id="IPR011646">
    <property type="entry name" value="KAP_P-loop"/>
</dbReference>
<dbReference type="HOGENOM" id="CLU_060924_0_0_2"/>
<protein>
    <submittedName>
        <fullName evidence="2">Phage T7 exclusion protein</fullName>
    </submittedName>
</protein>
<sequence length="434" mass="50503">MEDTSSTLSKSFISDDPEVEKDYFKRKPFAQQISNIIVSRKEPSSIVVGIYGKWGEGKTTVLNFIENELTRTENIICIRYNPWYYSDEVMLLQDFFNVLAGKLEKVSSSNDLKAQVKKYGKHISQFATSKSTTINLGPLQFNPFSSDSFLDLTESKKEIQAILKSCNIRIVVLMDDIDRLDKNEIQSIFKLVKLSADFYYLDYILAFDEEMVASAIGDKYGSNDIESGRNFLEKIISVPLHLPQIGETALFYYLRDGIDNNVLPMIKQKFTEEEHEVFIKQFRKGLQVRLNTPRMAKRYQNALIFALPILEDEVNIVDLMLIEGVRVFYPKMYDLIKNNAEVFINSNLLLETELKKSFERINNEIESLPFQERDPFRDLIAFLFPGSQRFSNTSYSSYPVENQQSLARKRRISSLRYFNRYFSYAVPSRRYIRS</sequence>
<dbReference type="RefSeq" id="WP_048154281.1">
    <property type="nucleotide sequence ID" value="NZ_CP009528.1"/>
</dbReference>
<dbReference type="Gene3D" id="3.40.50.300">
    <property type="entry name" value="P-loop containing nucleotide triphosphate hydrolases"/>
    <property type="match status" value="1"/>
</dbReference>
<dbReference type="AlphaFoldDB" id="A0A0E3QQ09"/>
<dbReference type="GeneID" id="24843500"/>
<dbReference type="PANTHER" id="PTHR22674">
    <property type="entry name" value="NTPASE, KAP FAMILY P-LOOP DOMAIN-CONTAINING 1"/>
    <property type="match status" value="1"/>
</dbReference>
<dbReference type="Pfam" id="PF07693">
    <property type="entry name" value="KAP_NTPase"/>
    <property type="match status" value="1"/>
</dbReference>
<keyword evidence="3" id="KW-1185">Reference proteome</keyword>
<name>A0A0E3QQ09_METBA</name>
<reference evidence="2 3" key="1">
    <citation type="submission" date="2014-07" db="EMBL/GenBank/DDBJ databases">
        <title>Methanogenic archaea and the global carbon cycle.</title>
        <authorList>
            <person name="Henriksen J.R."/>
            <person name="Luke J."/>
            <person name="Reinhart S."/>
            <person name="Benedict M.N."/>
            <person name="Youngblut N.D."/>
            <person name="Metcalf M.E."/>
            <person name="Whitaker R.J."/>
            <person name="Metcalf W.W."/>
        </authorList>
    </citation>
    <scope>NUCLEOTIDE SEQUENCE [LARGE SCALE GENOMIC DNA]</scope>
    <source>
        <strain evidence="2 3">MS</strain>
    </source>
</reference>
<accession>A0A0E3QQ09</accession>
<dbReference type="PANTHER" id="PTHR22674:SF6">
    <property type="entry name" value="NTPASE KAP FAMILY P-LOOP DOMAIN-CONTAINING PROTEIN 1"/>
    <property type="match status" value="1"/>
</dbReference>